<dbReference type="PROSITE" id="PS50112">
    <property type="entry name" value="PAS"/>
    <property type="match status" value="2"/>
</dbReference>
<evidence type="ECO:0000256" key="1">
    <source>
        <dbReference type="ARBA" id="ARBA00000085"/>
    </source>
</evidence>
<dbReference type="InterPro" id="IPR035965">
    <property type="entry name" value="PAS-like_dom_sf"/>
</dbReference>
<evidence type="ECO:0000256" key="2">
    <source>
        <dbReference type="ARBA" id="ARBA00012438"/>
    </source>
</evidence>
<gene>
    <name evidence="7" type="ORF">LCGC14_2458480</name>
</gene>
<dbReference type="SMART" id="SM00091">
    <property type="entry name" value="PAS"/>
    <property type="match status" value="2"/>
</dbReference>
<dbReference type="NCBIfam" id="TIGR00229">
    <property type="entry name" value="sensory_box"/>
    <property type="match status" value="2"/>
</dbReference>
<feature type="non-terminal residue" evidence="7">
    <location>
        <position position="205"/>
    </location>
</feature>
<dbReference type="GO" id="GO:0004673">
    <property type="term" value="F:protein histidine kinase activity"/>
    <property type="evidence" value="ECO:0007669"/>
    <property type="project" value="UniProtKB-EC"/>
</dbReference>
<reference evidence="7" key="1">
    <citation type="journal article" date="2015" name="Nature">
        <title>Complex archaea that bridge the gap between prokaryotes and eukaryotes.</title>
        <authorList>
            <person name="Spang A."/>
            <person name="Saw J.H."/>
            <person name="Jorgensen S.L."/>
            <person name="Zaremba-Niedzwiedzka K."/>
            <person name="Martijn J."/>
            <person name="Lind A.E."/>
            <person name="van Eijk R."/>
            <person name="Schleper C."/>
            <person name="Guy L."/>
            <person name="Ettema T.J."/>
        </authorList>
    </citation>
    <scope>NUCLEOTIDE SEQUENCE</scope>
</reference>
<keyword evidence="4" id="KW-0808">Transferase</keyword>
<sequence>MDKFKNDINEAEMKYFSIVNNILDVIVELDLDFNITYINPQVHDLFGYSPEELIGNKSLDFIHPDDLSKITKALSKTIKTGELHSEEVRLKHKNGSYISVSIRGRRVKYDDQLKIIATFRDIMQIKKNELKVKESDKKYREIIENIQDGYYEIDLVGKYTYVNDYTCQYLGISREKLLGMNSNQILDKNTREEIFKIFSNMYEKN</sequence>
<dbReference type="InterPro" id="IPR013767">
    <property type="entry name" value="PAS_fold"/>
</dbReference>
<organism evidence="7">
    <name type="scientific">marine sediment metagenome</name>
    <dbReference type="NCBI Taxonomy" id="412755"/>
    <lineage>
        <taxon>unclassified sequences</taxon>
        <taxon>metagenomes</taxon>
        <taxon>ecological metagenomes</taxon>
    </lineage>
</organism>
<dbReference type="InterPro" id="IPR052162">
    <property type="entry name" value="Sensor_kinase/Photoreceptor"/>
</dbReference>
<dbReference type="PANTHER" id="PTHR43304">
    <property type="entry name" value="PHYTOCHROME-LIKE PROTEIN CPH1"/>
    <property type="match status" value="1"/>
</dbReference>
<keyword evidence="3" id="KW-0597">Phosphoprotein</keyword>
<evidence type="ECO:0000313" key="7">
    <source>
        <dbReference type="EMBL" id="KKL20137.1"/>
    </source>
</evidence>
<dbReference type="AlphaFoldDB" id="A0A0F9C1M5"/>
<dbReference type="EMBL" id="LAZR01038216">
    <property type="protein sequence ID" value="KKL20137.1"/>
    <property type="molecule type" value="Genomic_DNA"/>
</dbReference>
<evidence type="ECO:0000256" key="4">
    <source>
        <dbReference type="ARBA" id="ARBA00022679"/>
    </source>
</evidence>
<protein>
    <recommendedName>
        <fullName evidence="2">histidine kinase</fullName>
        <ecNumber evidence="2">2.7.13.3</ecNumber>
    </recommendedName>
</protein>
<feature type="domain" description="PAS" evidence="6">
    <location>
        <begin position="11"/>
        <end position="81"/>
    </location>
</feature>
<dbReference type="GO" id="GO:0006355">
    <property type="term" value="P:regulation of DNA-templated transcription"/>
    <property type="evidence" value="ECO:0007669"/>
    <property type="project" value="InterPro"/>
</dbReference>
<comment type="catalytic activity">
    <reaction evidence="1">
        <text>ATP + protein L-histidine = ADP + protein N-phospho-L-histidine.</text>
        <dbReference type="EC" id="2.7.13.3"/>
    </reaction>
</comment>
<comment type="caution">
    <text evidence="7">The sequence shown here is derived from an EMBL/GenBank/DDBJ whole genome shotgun (WGS) entry which is preliminary data.</text>
</comment>
<proteinExistence type="predicted"/>
<dbReference type="SUPFAM" id="SSF55785">
    <property type="entry name" value="PYP-like sensor domain (PAS domain)"/>
    <property type="match status" value="2"/>
</dbReference>
<dbReference type="InterPro" id="IPR000014">
    <property type="entry name" value="PAS"/>
</dbReference>
<dbReference type="Gene3D" id="3.30.450.20">
    <property type="entry name" value="PAS domain"/>
    <property type="match status" value="2"/>
</dbReference>
<evidence type="ECO:0000256" key="3">
    <source>
        <dbReference type="ARBA" id="ARBA00022553"/>
    </source>
</evidence>
<name>A0A0F9C1M5_9ZZZZ</name>
<evidence type="ECO:0000259" key="6">
    <source>
        <dbReference type="PROSITE" id="PS50112"/>
    </source>
</evidence>
<dbReference type="EC" id="2.7.13.3" evidence="2"/>
<accession>A0A0F9C1M5</accession>
<dbReference type="Pfam" id="PF08447">
    <property type="entry name" value="PAS_3"/>
    <property type="match status" value="1"/>
</dbReference>
<dbReference type="CDD" id="cd00130">
    <property type="entry name" value="PAS"/>
    <property type="match status" value="2"/>
</dbReference>
<dbReference type="PANTHER" id="PTHR43304:SF1">
    <property type="entry name" value="PAC DOMAIN-CONTAINING PROTEIN"/>
    <property type="match status" value="1"/>
</dbReference>
<feature type="domain" description="PAS" evidence="6">
    <location>
        <begin position="135"/>
        <end position="205"/>
    </location>
</feature>
<dbReference type="InterPro" id="IPR013655">
    <property type="entry name" value="PAS_fold_3"/>
</dbReference>
<evidence type="ECO:0000256" key="5">
    <source>
        <dbReference type="ARBA" id="ARBA00022777"/>
    </source>
</evidence>
<dbReference type="Pfam" id="PF00989">
    <property type="entry name" value="PAS"/>
    <property type="match status" value="1"/>
</dbReference>
<keyword evidence="5" id="KW-0418">Kinase</keyword>